<feature type="signal peptide" evidence="2">
    <location>
        <begin position="1"/>
        <end position="18"/>
    </location>
</feature>
<feature type="compositionally biased region" description="Low complexity" evidence="1">
    <location>
        <begin position="173"/>
        <end position="185"/>
    </location>
</feature>
<feature type="compositionally biased region" description="Basic and acidic residues" evidence="1">
    <location>
        <begin position="98"/>
        <end position="128"/>
    </location>
</feature>
<sequence length="227" mass="25586">MIIVNAVLISAVAALVSSVPFGDRGKREPNGRAMTWSGWMPNGGMTLFASSADDMWNLNGGLRPPSSTWQDQEFAWKDQQEPIERKLFTENDVTTLKPFDDTEDNFKIPRRQPFDDERERRTYNDKPYSRNKPRKHDDDDDEEYDRRSPGSNANASFNAWFPIMLGMYPSDGSRSSSRNHNNNNSGPEDDGRSLAAIANSVNHGKSGVASSHAVIYTGQPRYNHKTK</sequence>
<evidence type="ECO:0000256" key="2">
    <source>
        <dbReference type="SAM" id="SignalP"/>
    </source>
</evidence>
<evidence type="ECO:0000256" key="1">
    <source>
        <dbReference type="SAM" id="MobiDB-lite"/>
    </source>
</evidence>
<dbReference type="AlphaFoldDB" id="A0A2K8JSL7"/>
<organism evidence="3">
    <name type="scientific">Pristhesancus plagipennis</name>
    <name type="common">Common assassin bug</name>
    <dbReference type="NCBI Taxonomy" id="1955184"/>
    <lineage>
        <taxon>Eukaryota</taxon>
        <taxon>Metazoa</taxon>
        <taxon>Ecdysozoa</taxon>
        <taxon>Arthropoda</taxon>
        <taxon>Hexapoda</taxon>
        <taxon>Insecta</taxon>
        <taxon>Pterygota</taxon>
        <taxon>Neoptera</taxon>
        <taxon>Paraneoptera</taxon>
        <taxon>Hemiptera</taxon>
        <taxon>Heteroptera</taxon>
        <taxon>Panheteroptera</taxon>
        <taxon>Cimicomorpha</taxon>
        <taxon>Reduviidae</taxon>
        <taxon>Harpactorinae</taxon>
        <taxon>Harpactorini</taxon>
        <taxon>Pristhesancus</taxon>
    </lineage>
</organism>
<name>A0A2K8JSL7_PRIPG</name>
<feature type="region of interest" description="Disordered" evidence="1">
    <location>
        <begin position="96"/>
        <end position="156"/>
    </location>
</feature>
<feature type="chain" id="PRO_5014596803" evidence="2">
    <location>
        <begin position="19"/>
        <end position="227"/>
    </location>
</feature>
<reference evidence="3" key="1">
    <citation type="submission" date="2016-10" db="EMBL/GenBank/DDBJ databases">
        <title>The assassin bug Pristhesancus plagipennis produces two different types of venom.</title>
        <authorList>
            <person name="Walker A.A."/>
            <person name="Herzig V."/>
            <person name="Jin J."/>
            <person name="Fry B.G."/>
            <person name="King G.F."/>
        </authorList>
    </citation>
    <scope>NUCLEOTIDE SEQUENCE</scope>
    <source>
        <tissue evidence="3">Venom/labial glands</tissue>
    </source>
</reference>
<feature type="region of interest" description="Disordered" evidence="1">
    <location>
        <begin position="171"/>
        <end position="209"/>
    </location>
</feature>
<dbReference type="EMBL" id="KY031289">
    <property type="protein sequence ID" value="ATU83040.1"/>
    <property type="molecule type" value="mRNA"/>
</dbReference>
<keyword evidence="2" id="KW-0732">Signal</keyword>
<proteinExistence type="evidence at transcript level"/>
<evidence type="ECO:0000313" key="3">
    <source>
        <dbReference type="EMBL" id="ATU83040.1"/>
    </source>
</evidence>
<accession>A0A2K8JSL7</accession>
<protein>
    <submittedName>
        <fullName evidence="3">Uncharacterized protein</fullName>
    </submittedName>
</protein>